<evidence type="ECO:0000256" key="1">
    <source>
        <dbReference type="ARBA" id="ARBA00005254"/>
    </source>
</evidence>
<reference evidence="2 3" key="1">
    <citation type="submission" date="2020-08" db="EMBL/GenBank/DDBJ databases">
        <title>Complete Genome Sequence of Effusibacillus dendaii Strain skT53, Isolated from Farmland soil.</title>
        <authorList>
            <person name="Konishi T."/>
            <person name="Kawasaki H."/>
        </authorList>
    </citation>
    <scope>NUCLEOTIDE SEQUENCE [LARGE SCALE GENOMIC DNA]</scope>
    <source>
        <strain evidence="3">skT53</strain>
    </source>
</reference>
<dbReference type="PANTHER" id="PTHR42964:SF1">
    <property type="entry name" value="POLYKETIDE BIOSYNTHESIS ENOYL-COA HYDRATASE PKSH-RELATED"/>
    <property type="match status" value="1"/>
</dbReference>
<dbReference type="Gene3D" id="3.90.226.10">
    <property type="entry name" value="2-enoyl-CoA Hydratase, Chain A, domain 1"/>
    <property type="match status" value="1"/>
</dbReference>
<dbReference type="GO" id="GO:0008300">
    <property type="term" value="P:isoprenoid catabolic process"/>
    <property type="evidence" value="ECO:0007669"/>
    <property type="project" value="TreeGrafter"/>
</dbReference>
<keyword evidence="3" id="KW-1185">Reference proteome</keyword>
<protein>
    <submittedName>
        <fullName evidence="2">Crotonase</fullName>
    </submittedName>
</protein>
<dbReference type="InterPro" id="IPR014748">
    <property type="entry name" value="Enoyl-CoA_hydra_C"/>
</dbReference>
<dbReference type="InterPro" id="IPR001753">
    <property type="entry name" value="Enoyl-CoA_hydra/iso"/>
</dbReference>
<dbReference type="InterPro" id="IPR051683">
    <property type="entry name" value="Enoyl-CoA_Hydratase/Isomerase"/>
</dbReference>
<name>A0A7I8DE10_9BACL</name>
<gene>
    <name evidence="2" type="ORF">skT53_11060</name>
</gene>
<dbReference type="EMBL" id="AP023366">
    <property type="protein sequence ID" value="BCJ86121.1"/>
    <property type="molecule type" value="Genomic_DNA"/>
</dbReference>
<dbReference type="Gene3D" id="1.10.12.10">
    <property type="entry name" value="Lyase 2-enoyl-coa Hydratase, Chain A, domain 2"/>
    <property type="match status" value="1"/>
</dbReference>
<sequence>MGVFYKGAGSAFSAGGDLAAFSQSALMSAPQHHQEGKANTELFRLGATVKKPLIAAVNGHALGGGCGLVAMCHIAIASETAKFGTTEIKVGLMPFVILPWIRRAVGHRKALEMMLTGDILSAQEAKEMGLVHRVVPADRLAEEAASLACTIAEYSPLAIRLGLDAFYTTEDMDLLKSMDYLNTLRVVSFLSEDLQEGASAFIEKRTPQFKGR</sequence>
<dbReference type="AlphaFoldDB" id="A0A7I8DE10"/>
<dbReference type="PANTHER" id="PTHR42964">
    <property type="entry name" value="ENOYL-COA HYDRATASE"/>
    <property type="match status" value="1"/>
</dbReference>
<proteinExistence type="inferred from homology"/>
<evidence type="ECO:0000313" key="2">
    <source>
        <dbReference type="EMBL" id="BCJ86121.1"/>
    </source>
</evidence>
<accession>A0A7I8DE10</accession>
<comment type="similarity">
    <text evidence="1">Belongs to the enoyl-CoA hydratase/isomerase family.</text>
</comment>
<dbReference type="KEGG" id="eff:skT53_11060"/>
<evidence type="ECO:0000313" key="3">
    <source>
        <dbReference type="Proteomes" id="UP000593802"/>
    </source>
</evidence>
<dbReference type="Proteomes" id="UP000593802">
    <property type="component" value="Chromosome"/>
</dbReference>
<dbReference type="RefSeq" id="WP_200760158.1">
    <property type="nucleotide sequence ID" value="NZ_AP023366.1"/>
</dbReference>
<dbReference type="GO" id="GO:0003824">
    <property type="term" value="F:catalytic activity"/>
    <property type="evidence" value="ECO:0007669"/>
    <property type="project" value="UniProtKB-ARBA"/>
</dbReference>
<dbReference type="InterPro" id="IPR029045">
    <property type="entry name" value="ClpP/crotonase-like_dom_sf"/>
</dbReference>
<dbReference type="Pfam" id="PF00378">
    <property type="entry name" value="ECH_1"/>
    <property type="match status" value="1"/>
</dbReference>
<dbReference type="CDD" id="cd06558">
    <property type="entry name" value="crotonase-like"/>
    <property type="match status" value="1"/>
</dbReference>
<organism evidence="2 3">
    <name type="scientific">Effusibacillus dendaii</name>
    <dbReference type="NCBI Taxonomy" id="2743772"/>
    <lineage>
        <taxon>Bacteria</taxon>
        <taxon>Bacillati</taxon>
        <taxon>Bacillota</taxon>
        <taxon>Bacilli</taxon>
        <taxon>Bacillales</taxon>
        <taxon>Alicyclobacillaceae</taxon>
        <taxon>Effusibacillus</taxon>
    </lineage>
</organism>
<dbReference type="SUPFAM" id="SSF52096">
    <property type="entry name" value="ClpP/crotonase"/>
    <property type="match status" value="1"/>
</dbReference>